<sequence length="162" mass="18870">MIMLSLLYVSVTLYQHKMKPSHRKTFNKLKQQNSLLRSTKDQVSSETYKIWLESKDRLSLNITLPNMSISEDGLINAKSVDQKYKTVDFYDVRTNKVYSPNIGLKSKTHKTNHRKQLESLFGTKDWKNCLELVVSDLPKSTIKKLSISRSWQNNANLTKKNF</sequence>
<dbReference type="EMBL" id="MG202007">
    <property type="protein sequence ID" value="ATY40895.1"/>
    <property type="molecule type" value="Genomic_DNA"/>
</dbReference>
<gene>
    <name evidence="1" type="primary">orf162</name>
</gene>
<geneLocation type="mitochondrion" evidence="1"/>
<proteinExistence type="predicted"/>
<keyword evidence="1" id="KW-0496">Mitochondrion</keyword>
<organism evidence="1">
    <name type="scientific">Picobiliphyte sp. MS584-11</name>
    <dbReference type="NCBI Taxonomy" id="1157699"/>
    <lineage>
        <taxon>Eukaryota</taxon>
        <taxon>Eukaryota incertae sedis</taxon>
        <taxon>Picozoa</taxon>
    </lineage>
</organism>
<dbReference type="AlphaFoldDB" id="A0A2H4R8B7"/>
<name>A0A2H4R8B7_9EUKA</name>
<reference evidence="1" key="1">
    <citation type="journal article" date="2017" name="Curr. Biol.">
        <title>A New Lineage of Eukaryotes Illuminates Early Mitochondrial Genome Reduction.</title>
        <authorList>
            <person name="Janouskovec J."/>
            <person name="Tikhonenkov D.V."/>
            <person name="Burki F."/>
            <person name="Howe A.T."/>
            <person name="Rohwer F.L."/>
            <person name="Mylnikov A.P."/>
            <person name="Keeling P.J."/>
        </authorList>
    </citation>
    <scope>NUCLEOTIDE SEQUENCE</scope>
</reference>
<protein>
    <submittedName>
        <fullName evidence="1">Orf162</fullName>
    </submittedName>
</protein>
<evidence type="ECO:0000313" key="1">
    <source>
        <dbReference type="EMBL" id="ATY40895.1"/>
    </source>
</evidence>
<accession>A0A2H4R8B7</accession>